<feature type="region of interest" description="Disordered" evidence="1">
    <location>
        <begin position="156"/>
        <end position="178"/>
    </location>
</feature>
<keyword evidence="5" id="KW-1185">Reference proteome</keyword>
<comment type="caution">
    <text evidence="2">The sequence shown here is derived from an EMBL/GenBank/DDBJ whole genome shotgun (WGS) entry which is preliminary data.</text>
</comment>
<reference evidence="5" key="4">
    <citation type="journal article" date="2022" name="Microb. Genom.">
        <title>A global pangenome for the wheat fungal pathogen Pyrenophora tritici-repentis and prediction of effector protein structural homology.</title>
        <authorList>
            <person name="Moolhuijzen P.M."/>
            <person name="See P.T."/>
            <person name="Shi G."/>
            <person name="Powell H.R."/>
            <person name="Cockram J."/>
            <person name="Jorgensen L.N."/>
            <person name="Benslimane H."/>
            <person name="Strelkov S.E."/>
            <person name="Turner J."/>
            <person name="Liu Z."/>
            <person name="Moffat C.S."/>
        </authorList>
    </citation>
    <scope>NUCLEOTIDE SEQUENCE [LARGE SCALE GENOMIC DNA]</scope>
</reference>
<dbReference type="AlphaFoldDB" id="A0A2W1H9F9"/>
<evidence type="ECO:0000313" key="4">
    <source>
        <dbReference type="Proteomes" id="UP000245464"/>
    </source>
</evidence>
<dbReference type="EMBL" id="NRDI02000017">
    <property type="protein sequence ID" value="KAI1510429.1"/>
    <property type="molecule type" value="Genomic_DNA"/>
</dbReference>
<reference evidence="3" key="3">
    <citation type="journal article" date="2022" name="bioRxiv">
        <title>A global pangenome for the wheat fungal pathogen Pyrenophora tritici-repentis and prediction of effector protein structural homology.</title>
        <authorList>
            <person name="Moolhuijzen P."/>
            <person name="See P.T."/>
            <person name="Shi G."/>
            <person name="Powell H.R."/>
            <person name="Cockram J."/>
            <person name="Jorgensen L.N."/>
            <person name="Benslimane H."/>
            <person name="Strelkov S.E."/>
            <person name="Turner J."/>
            <person name="Liu Z."/>
            <person name="Moffat C.S."/>
        </authorList>
    </citation>
    <scope>NUCLEOTIDE SEQUENCE</scope>
    <source>
        <strain evidence="3">86-124</strain>
    </source>
</reference>
<evidence type="ECO:0000313" key="3">
    <source>
        <dbReference type="EMBL" id="KAI1510429.1"/>
    </source>
</evidence>
<feature type="region of interest" description="Disordered" evidence="1">
    <location>
        <begin position="1"/>
        <end position="67"/>
    </location>
</feature>
<evidence type="ECO:0000313" key="2">
    <source>
        <dbReference type="EMBL" id="KAF7569438.1"/>
    </source>
</evidence>
<protein>
    <submittedName>
        <fullName evidence="2">Uncharacterized protein</fullName>
    </submittedName>
</protein>
<feature type="compositionally biased region" description="Polar residues" evidence="1">
    <location>
        <begin position="164"/>
        <end position="178"/>
    </location>
</feature>
<sequence length="195" mass="21666">MSALAYRQPLSVQEMTAPSLQSLEQTPENPIFDSRLNDPNRPKIASFYTNDRENKPHGTTSHCDLVSGPESFELYSQAGGEPLMELQQKLRQATKVYVETIKQATKVYSETVQRLSNDYIGHGRGTSRMEVVPDPQDEPIENGAFALSTTTNTQRSGATIGLARSSSQGITKNNSSRKYSVNEISKISKYSRCKE</sequence>
<reference evidence="2" key="1">
    <citation type="journal article" date="2018" name="BMC Genomics">
        <title>Comparative genomics of the wheat fungal pathogen Pyrenophora tritici-repentis reveals chromosomal variations and genome plasticity.</title>
        <authorList>
            <person name="Moolhuijzen P."/>
            <person name="See P.T."/>
            <person name="Hane J.K."/>
            <person name="Shi G."/>
            <person name="Liu Z."/>
            <person name="Oliver R.P."/>
            <person name="Moffat C.S."/>
        </authorList>
    </citation>
    <scope>NUCLEOTIDE SEQUENCE [LARGE SCALE GENOMIC DNA]</scope>
    <source>
        <strain evidence="2">M4</strain>
    </source>
</reference>
<proteinExistence type="predicted"/>
<accession>A0A2W1H9F9</accession>
<name>A0A2W1H9F9_9PLEO</name>
<evidence type="ECO:0000256" key="1">
    <source>
        <dbReference type="SAM" id="MobiDB-lite"/>
    </source>
</evidence>
<dbReference type="EMBL" id="NQIK02000006">
    <property type="protein sequence ID" value="KAF7569438.1"/>
    <property type="molecule type" value="Genomic_DNA"/>
</dbReference>
<gene>
    <name evidence="3" type="ORF">Ptr86124_010875</name>
    <name evidence="2" type="ORF">PtrM4_118530</name>
</gene>
<organism evidence="2 4">
    <name type="scientific">Pyrenophora tritici-repentis</name>
    <dbReference type="NCBI Taxonomy" id="45151"/>
    <lineage>
        <taxon>Eukaryota</taxon>
        <taxon>Fungi</taxon>
        <taxon>Dikarya</taxon>
        <taxon>Ascomycota</taxon>
        <taxon>Pezizomycotina</taxon>
        <taxon>Dothideomycetes</taxon>
        <taxon>Pleosporomycetidae</taxon>
        <taxon>Pleosporales</taxon>
        <taxon>Pleosporineae</taxon>
        <taxon>Pleosporaceae</taxon>
        <taxon>Pyrenophora</taxon>
    </lineage>
</organism>
<feature type="compositionally biased region" description="Polar residues" evidence="1">
    <location>
        <begin position="10"/>
        <end position="28"/>
    </location>
</feature>
<dbReference type="Proteomes" id="UP000245464">
    <property type="component" value="Chromosome 6"/>
</dbReference>
<evidence type="ECO:0000313" key="5">
    <source>
        <dbReference type="Proteomes" id="UP000249757"/>
    </source>
</evidence>
<dbReference type="Proteomes" id="UP000249757">
    <property type="component" value="Unassembled WGS sequence"/>
</dbReference>
<reference evidence="3" key="2">
    <citation type="submission" date="2021-05" db="EMBL/GenBank/DDBJ databases">
        <authorList>
            <person name="Moolhuijzen P.M."/>
            <person name="Moffat C.S."/>
        </authorList>
    </citation>
    <scope>NUCLEOTIDE SEQUENCE</scope>
    <source>
        <strain evidence="3">86-124</strain>
    </source>
</reference>